<sequence>MKITVVPEIPSRNDYPAYLKNKILHLPGVVIQESENFIFSIFDVAAVDLSFEAICIIKL</sequence>
<accession>A0A6V7WYV5</accession>
<evidence type="ECO:0000313" key="1">
    <source>
        <dbReference type="EMBL" id="CAD2192192.1"/>
    </source>
</evidence>
<comment type="caution">
    <text evidence="1">The sequence shown here is derived from an EMBL/GenBank/DDBJ whole genome shotgun (WGS) entry which is preliminary data.</text>
</comment>
<organism evidence="1 2">
    <name type="scientific">Meloidogyne enterolobii</name>
    <name type="common">Root-knot nematode worm</name>
    <name type="synonym">Meloidogyne mayaguensis</name>
    <dbReference type="NCBI Taxonomy" id="390850"/>
    <lineage>
        <taxon>Eukaryota</taxon>
        <taxon>Metazoa</taxon>
        <taxon>Ecdysozoa</taxon>
        <taxon>Nematoda</taxon>
        <taxon>Chromadorea</taxon>
        <taxon>Rhabditida</taxon>
        <taxon>Tylenchina</taxon>
        <taxon>Tylenchomorpha</taxon>
        <taxon>Tylenchoidea</taxon>
        <taxon>Meloidogynidae</taxon>
        <taxon>Meloidogyninae</taxon>
        <taxon>Meloidogyne</taxon>
    </lineage>
</organism>
<evidence type="ECO:0000313" key="2">
    <source>
        <dbReference type="Proteomes" id="UP000580250"/>
    </source>
</evidence>
<dbReference type="Proteomes" id="UP000580250">
    <property type="component" value="Unassembled WGS sequence"/>
</dbReference>
<dbReference type="EMBL" id="CAJEWN010000926">
    <property type="protein sequence ID" value="CAD2192192.1"/>
    <property type="molecule type" value="Genomic_DNA"/>
</dbReference>
<gene>
    <name evidence="1" type="ORF">MENT_LOCUS45066</name>
</gene>
<name>A0A6V7WYV5_MELEN</name>
<proteinExistence type="predicted"/>
<reference evidence="1 2" key="1">
    <citation type="submission" date="2020-08" db="EMBL/GenBank/DDBJ databases">
        <authorList>
            <person name="Koutsovoulos G."/>
            <person name="Danchin GJ E."/>
        </authorList>
    </citation>
    <scope>NUCLEOTIDE SEQUENCE [LARGE SCALE GENOMIC DNA]</scope>
</reference>
<dbReference type="AlphaFoldDB" id="A0A6V7WYV5"/>
<protein>
    <submittedName>
        <fullName evidence="1">Uncharacterized protein</fullName>
    </submittedName>
</protein>